<evidence type="ECO:0000259" key="10">
    <source>
        <dbReference type="Pfam" id="PF04696"/>
    </source>
</evidence>
<evidence type="ECO:0000313" key="12">
    <source>
        <dbReference type="Proteomes" id="UP000663852"/>
    </source>
</evidence>
<accession>A0A813SUJ8</accession>
<comment type="caution">
    <text evidence="11">The sequence shown here is derived from an EMBL/GenBank/DDBJ whole genome shotgun (WGS) entry which is preliminary data.</text>
</comment>
<keyword evidence="8" id="KW-0175">Coiled coil</keyword>
<dbReference type="InterPro" id="IPR006786">
    <property type="entry name" value="Pinin_SDK_MemA"/>
</dbReference>
<feature type="domain" description="Pinin/SDK/MemA protein" evidence="10">
    <location>
        <begin position="146"/>
        <end position="257"/>
    </location>
</feature>
<comment type="subcellular location">
    <subcellularLocation>
        <location evidence="1">Nucleus</location>
    </subcellularLocation>
</comment>
<sequence>MALIPTWPNNSFILNLERSQMSSATTNLSAEELRRARQDLWSKLQDIDTRLKQTYVPPNFRITTSSTSNQRTFSTNGHPSSDDPASAKRSRISSSSYDEPSTSSFGENSFEETSSPSKSLHSSIVPTNKIIKTKDDLISLVNRDQQSTGRNRRMFGVLLGTLNKFKAEANAYNEQTVGLKRQEIERRLEEKQEKERENKKHERTELLATKKDFQQQLKLLNMKLDIKQRLDNTEENHRRLKHFIRTQTKPYVFFLPKGSIDEVFEKKFQESQTELEKELEEFKRECEEKLETLENMSTDVNGDDDDESKRNRKRKLDEHDNDDDDDEDDDSALADLPDEITLSAPGIKSEIVSTTAVHSNNEPSNNNTNGTSVPKLTRTVIYDNSESANTKPNSHSAVDE</sequence>
<feature type="compositionally biased region" description="Low complexity" evidence="9">
    <location>
        <begin position="92"/>
        <end position="104"/>
    </location>
</feature>
<dbReference type="OrthoDB" id="330772at2759"/>
<evidence type="ECO:0000256" key="3">
    <source>
        <dbReference type="ARBA" id="ARBA00022664"/>
    </source>
</evidence>
<dbReference type="GO" id="GO:0008380">
    <property type="term" value="P:RNA splicing"/>
    <property type="evidence" value="ECO:0007669"/>
    <property type="project" value="UniProtKB-KW"/>
</dbReference>
<keyword evidence="3" id="KW-0507">mRNA processing</keyword>
<gene>
    <name evidence="11" type="ORF">EDS130_LOCUS5045</name>
</gene>
<dbReference type="AlphaFoldDB" id="A0A813SUJ8"/>
<evidence type="ECO:0000256" key="1">
    <source>
        <dbReference type="ARBA" id="ARBA00004123"/>
    </source>
</evidence>
<proteinExistence type="inferred from homology"/>
<dbReference type="GO" id="GO:0006397">
    <property type="term" value="P:mRNA processing"/>
    <property type="evidence" value="ECO:0007669"/>
    <property type="project" value="UniProtKB-KW"/>
</dbReference>
<feature type="region of interest" description="Disordered" evidence="9">
    <location>
        <begin position="58"/>
        <end position="122"/>
    </location>
</feature>
<name>A0A813SUJ8_ADIRI</name>
<dbReference type="GO" id="GO:0071013">
    <property type="term" value="C:catalytic step 2 spliceosome"/>
    <property type="evidence" value="ECO:0007669"/>
    <property type="project" value="TreeGrafter"/>
</dbReference>
<feature type="compositionally biased region" description="Polar residues" evidence="9">
    <location>
        <begin position="105"/>
        <end position="122"/>
    </location>
</feature>
<keyword evidence="7" id="KW-0539">Nucleus</keyword>
<evidence type="ECO:0000256" key="5">
    <source>
        <dbReference type="ARBA" id="ARBA00023163"/>
    </source>
</evidence>
<evidence type="ECO:0000256" key="6">
    <source>
        <dbReference type="ARBA" id="ARBA00023187"/>
    </source>
</evidence>
<feature type="compositionally biased region" description="Polar residues" evidence="9">
    <location>
        <begin position="61"/>
        <end position="79"/>
    </location>
</feature>
<dbReference type="InterPro" id="IPR039853">
    <property type="entry name" value="Pinin"/>
</dbReference>
<evidence type="ECO:0000256" key="9">
    <source>
        <dbReference type="SAM" id="MobiDB-lite"/>
    </source>
</evidence>
<keyword evidence="5" id="KW-0804">Transcription</keyword>
<evidence type="ECO:0000313" key="11">
    <source>
        <dbReference type="EMBL" id="CAF0804879.1"/>
    </source>
</evidence>
<comment type="similarity">
    <text evidence="2">Belongs to the pinin family.</text>
</comment>
<organism evidence="11 12">
    <name type="scientific">Adineta ricciae</name>
    <name type="common">Rotifer</name>
    <dbReference type="NCBI Taxonomy" id="249248"/>
    <lineage>
        <taxon>Eukaryota</taxon>
        <taxon>Metazoa</taxon>
        <taxon>Spiralia</taxon>
        <taxon>Gnathifera</taxon>
        <taxon>Rotifera</taxon>
        <taxon>Eurotatoria</taxon>
        <taxon>Bdelloidea</taxon>
        <taxon>Adinetida</taxon>
        <taxon>Adinetidae</taxon>
        <taxon>Adineta</taxon>
    </lineage>
</organism>
<dbReference type="Pfam" id="PF04696">
    <property type="entry name" value="Pinin_SDK_memA"/>
    <property type="match status" value="1"/>
</dbReference>
<reference evidence="11" key="1">
    <citation type="submission" date="2021-02" db="EMBL/GenBank/DDBJ databases">
        <authorList>
            <person name="Nowell W R."/>
        </authorList>
    </citation>
    <scope>NUCLEOTIDE SEQUENCE</scope>
</reference>
<evidence type="ECO:0000256" key="4">
    <source>
        <dbReference type="ARBA" id="ARBA00023015"/>
    </source>
</evidence>
<evidence type="ECO:0000256" key="2">
    <source>
        <dbReference type="ARBA" id="ARBA00010386"/>
    </source>
</evidence>
<dbReference type="Proteomes" id="UP000663852">
    <property type="component" value="Unassembled WGS sequence"/>
</dbReference>
<keyword evidence="4" id="KW-0805">Transcription regulation</keyword>
<keyword evidence="6" id="KW-0508">mRNA splicing</keyword>
<dbReference type="PANTHER" id="PTHR12707:SF0">
    <property type="entry name" value="PININ"/>
    <property type="match status" value="1"/>
</dbReference>
<feature type="compositionally biased region" description="Polar residues" evidence="9">
    <location>
        <begin position="382"/>
        <end position="400"/>
    </location>
</feature>
<evidence type="ECO:0000256" key="8">
    <source>
        <dbReference type="SAM" id="Coils"/>
    </source>
</evidence>
<feature type="compositionally biased region" description="Low complexity" evidence="9">
    <location>
        <begin position="359"/>
        <end position="372"/>
    </location>
</feature>
<evidence type="ECO:0000256" key="7">
    <source>
        <dbReference type="ARBA" id="ARBA00023242"/>
    </source>
</evidence>
<dbReference type="EMBL" id="CAJNOJ010000013">
    <property type="protein sequence ID" value="CAF0804879.1"/>
    <property type="molecule type" value="Genomic_DNA"/>
</dbReference>
<dbReference type="PANTHER" id="PTHR12707">
    <property type="entry name" value="PINN"/>
    <property type="match status" value="1"/>
</dbReference>
<feature type="compositionally biased region" description="Acidic residues" evidence="9">
    <location>
        <begin position="319"/>
        <end position="338"/>
    </location>
</feature>
<feature type="coiled-coil region" evidence="8">
    <location>
        <begin position="162"/>
        <end position="216"/>
    </location>
</feature>
<protein>
    <recommendedName>
        <fullName evidence="10">Pinin/SDK/MemA protein domain-containing protein</fullName>
    </recommendedName>
</protein>
<feature type="region of interest" description="Disordered" evidence="9">
    <location>
        <begin position="291"/>
        <end position="400"/>
    </location>
</feature>